<dbReference type="OrthoDB" id="2863512at2759"/>
<dbReference type="EMBL" id="KN823101">
    <property type="protein sequence ID" value="KIO22761.1"/>
    <property type="molecule type" value="Genomic_DNA"/>
</dbReference>
<protein>
    <submittedName>
        <fullName evidence="1">Uncharacterized protein</fullName>
    </submittedName>
</protein>
<proteinExistence type="predicted"/>
<gene>
    <name evidence="1" type="ORF">M407DRAFT_27714</name>
</gene>
<keyword evidence="2" id="KW-1185">Reference proteome</keyword>
<accession>A0A0C3QBY6</accession>
<sequence length="176" mass="19725">MKLSPLYILPFAAIHSFASATAVPDLAPRNGTLAKRGGEVNYLCSCFRLNIAAGLPGYVASYMAWYSNSDNSLARQRPDSLSSEYRDWSNGGNTIKWEEKQQNIYFPDSGVTVQTHIDSDANKRAFTTWAGWAQRTSDWKTFNCYRDNSRIVFVWDPPVPDGSNLGISCSAEYWCV</sequence>
<name>A0A0C3QBY6_9AGAM</name>
<dbReference type="HOGENOM" id="CLU_131115_0_0_1"/>
<reference evidence="2" key="2">
    <citation type="submission" date="2015-01" db="EMBL/GenBank/DDBJ databases">
        <title>Evolutionary Origins and Diversification of the Mycorrhizal Mutualists.</title>
        <authorList>
            <consortium name="DOE Joint Genome Institute"/>
            <consortium name="Mycorrhizal Genomics Consortium"/>
            <person name="Kohler A."/>
            <person name="Kuo A."/>
            <person name="Nagy L.G."/>
            <person name="Floudas D."/>
            <person name="Copeland A."/>
            <person name="Barry K.W."/>
            <person name="Cichocki N."/>
            <person name="Veneault-Fourrey C."/>
            <person name="LaButti K."/>
            <person name="Lindquist E.A."/>
            <person name="Lipzen A."/>
            <person name="Lundell T."/>
            <person name="Morin E."/>
            <person name="Murat C."/>
            <person name="Riley R."/>
            <person name="Ohm R."/>
            <person name="Sun H."/>
            <person name="Tunlid A."/>
            <person name="Henrissat B."/>
            <person name="Grigoriev I.V."/>
            <person name="Hibbett D.S."/>
            <person name="Martin F."/>
        </authorList>
    </citation>
    <scope>NUCLEOTIDE SEQUENCE [LARGE SCALE GENOMIC DNA]</scope>
    <source>
        <strain evidence="2">MUT 4182</strain>
    </source>
</reference>
<dbReference type="AlphaFoldDB" id="A0A0C3QBY6"/>
<reference evidence="1 2" key="1">
    <citation type="submission" date="2014-04" db="EMBL/GenBank/DDBJ databases">
        <authorList>
            <consortium name="DOE Joint Genome Institute"/>
            <person name="Kuo A."/>
            <person name="Girlanda M."/>
            <person name="Perotto S."/>
            <person name="Kohler A."/>
            <person name="Nagy L.G."/>
            <person name="Floudas D."/>
            <person name="Copeland A."/>
            <person name="Barry K.W."/>
            <person name="Cichocki N."/>
            <person name="Veneault-Fourrey C."/>
            <person name="LaButti K."/>
            <person name="Lindquist E.A."/>
            <person name="Lipzen A."/>
            <person name="Lundell T."/>
            <person name="Morin E."/>
            <person name="Murat C."/>
            <person name="Sun H."/>
            <person name="Tunlid A."/>
            <person name="Henrissat B."/>
            <person name="Grigoriev I.V."/>
            <person name="Hibbett D.S."/>
            <person name="Martin F."/>
            <person name="Nordberg H.P."/>
            <person name="Cantor M.N."/>
            <person name="Hua S.X."/>
        </authorList>
    </citation>
    <scope>NUCLEOTIDE SEQUENCE [LARGE SCALE GENOMIC DNA]</scope>
    <source>
        <strain evidence="1 2">MUT 4182</strain>
    </source>
</reference>
<organism evidence="1 2">
    <name type="scientific">Tulasnella calospora MUT 4182</name>
    <dbReference type="NCBI Taxonomy" id="1051891"/>
    <lineage>
        <taxon>Eukaryota</taxon>
        <taxon>Fungi</taxon>
        <taxon>Dikarya</taxon>
        <taxon>Basidiomycota</taxon>
        <taxon>Agaricomycotina</taxon>
        <taxon>Agaricomycetes</taxon>
        <taxon>Cantharellales</taxon>
        <taxon>Tulasnellaceae</taxon>
        <taxon>Tulasnella</taxon>
    </lineage>
</organism>
<evidence type="ECO:0000313" key="1">
    <source>
        <dbReference type="EMBL" id="KIO22761.1"/>
    </source>
</evidence>
<evidence type="ECO:0000313" key="2">
    <source>
        <dbReference type="Proteomes" id="UP000054248"/>
    </source>
</evidence>
<dbReference type="Proteomes" id="UP000054248">
    <property type="component" value="Unassembled WGS sequence"/>
</dbReference>